<accession>A0A166SAW4</accession>
<dbReference type="PANTHER" id="PTHR36223">
    <property type="entry name" value="BETA-LACTAMASE-TYPE TRANSPEPTIDASE FOLD DOMAIN CONTAINING PROTEIN"/>
    <property type="match status" value="1"/>
</dbReference>
<feature type="compositionally biased region" description="Polar residues" evidence="2">
    <location>
        <begin position="290"/>
        <end position="299"/>
    </location>
</feature>
<dbReference type="InterPro" id="IPR057678">
    <property type="entry name" value="DUF7918"/>
</dbReference>
<dbReference type="OrthoDB" id="3364132at2759"/>
<feature type="region of interest" description="Disordered" evidence="2">
    <location>
        <begin position="158"/>
        <end position="194"/>
    </location>
</feature>
<evidence type="ECO:0000313" key="5">
    <source>
        <dbReference type="Proteomes" id="UP000076532"/>
    </source>
</evidence>
<evidence type="ECO:0000256" key="1">
    <source>
        <dbReference type="SAM" id="Coils"/>
    </source>
</evidence>
<reference evidence="4 5" key="1">
    <citation type="journal article" date="2016" name="Mol. Biol. Evol.">
        <title>Comparative Genomics of Early-Diverging Mushroom-Forming Fungi Provides Insights into the Origins of Lignocellulose Decay Capabilities.</title>
        <authorList>
            <person name="Nagy L.G."/>
            <person name="Riley R."/>
            <person name="Tritt A."/>
            <person name="Adam C."/>
            <person name="Daum C."/>
            <person name="Floudas D."/>
            <person name="Sun H."/>
            <person name="Yadav J.S."/>
            <person name="Pangilinan J."/>
            <person name="Larsson K.H."/>
            <person name="Matsuura K."/>
            <person name="Barry K."/>
            <person name="Labutti K."/>
            <person name="Kuo R."/>
            <person name="Ohm R.A."/>
            <person name="Bhattacharya S.S."/>
            <person name="Shirouzu T."/>
            <person name="Yoshinaga Y."/>
            <person name="Martin F.M."/>
            <person name="Grigoriev I.V."/>
            <person name="Hibbett D.S."/>
        </authorList>
    </citation>
    <scope>NUCLEOTIDE SEQUENCE [LARGE SCALE GENOMIC DNA]</scope>
    <source>
        <strain evidence="4 5">CBS 109695</strain>
    </source>
</reference>
<protein>
    <recommendedName>
        <fullName evidence="3">DUF7918 domain-containing protein</fullName>
    </recommendedName>
</protein>
<feature type="compositionally biased region" description="Basic and acidic residues" evidence="2">
    <location>
        <begin position="300"/>
        <end position="309"/>
    </location>
</feature>
<dbReference type="Pfam" id="PF25534">
    <property type="entry name" value="DUF7918"/>
    <property type="match status" value="2"/>
</dbReference>
<dbReference type="Proteomes" id="UP000076532">
    <property type="component" value="Unassembled WGS sequence"/>
</dbReference>
<feature type="coiled-coil region" evidence="1">
    <location>
        <begin position="416"/>
        <end position="443"/>
    </location>
</feature>
<feature type="compositionally biased region" description="Basic and acidic residues" evidence="2">
    <location>
        <begin position="331"/>
        <end position="342"/>
    </location>
</feature>
<dbReference type="STRING" id="436010.A0A166SAW4"/>
<dbReference type="PANTHER" id="PTHR36223:SF1">
    <property type="entry name" value="TRANSCRIPTION ELONGATION FACTOR EAF N-TERMINAL DOMAIN-CONTAINING PROTEIN"/>
    <property type="match status" value="1"/>
</dbReference>
<feature type="domain" description="DUF7918" evidence="3">
    <location>
        <begin position="191"/>
        <end position="262"/>
    </location>
</feature>
<feature type="compositionally biased region" description="Acidic residues" evidence="2">
    <location>
        <begin position="182"/>
        <end position="193"/>
    </location>
</feature>
<proteinExistence type="predicted"/>
<feature type="region of interest" description="Disordered" evidence="2">
    <location>
        <begin position="263"/>
        <end position="361"/>
    </location>
</feature>
<evidence type="ECO:0000313" key="4">
    <source>
        <dbReference type="EMBL" id="KZP29233.1"/>
    </source>
</evidence>
<gene>
    <name evidence="4" type="ORF">FIBSPDRAFT_213109</name>
</gene>
<evidence type="ECO:0000256" key="2">
    <source>
        <dbReference type="SAM" id="MobiDB-lite"/>
    </source>
</evidence>
<organism evidence="4 5">
    <name type="scientific">Athelia psychrophila</name>
    <dbReference type="NCBI Taxonomy" id="1759441"/>
    <lineage>
        <taxon>Eukaryota</taxon>
        <taxon>Fungi</taxon>
        <taxon>Dikarya</taxon>
        <taxon>Basidiomycota</taxon>
        <taxon>Agaricomycotina</taxon>
        <taxon>Agaricomycetes</taxon>
        <taxon>Agaricomycetidae</taxon>
        <taxon>Atheliales</taxon>
        <taxon>Atheliaceae</taxon>
        <taxon>Athelia</taxon>
    </lineage>
</organism>
<evidence type="ECO:0000259" key="3">
    <source>
        <dbReference type="Pfam" id="PF25534"/>
    </source>
</evidence>
<feature type="compositionally biased region" description="Acidic residues" evidence="2">
    <location>
        <begin position="158"/>
        <end position="172"/>
    </location>
</feature>
<dbReference type="AlphaFoldDB" id="A0A166SAW4"/>
<name>A0A166SAW4_9AGAM</name>
<dbReference type="EMBL" id="KV417499">
    <property type="protein sequence ID" value="KZP29233.1"/>
    <property type="molecule type" value="Genomic_DNA"/>
</dbReference>
<keyword evidence="5" id="KW-1185">Reference proteome</keyword>
<sequence>MMSTNNLQLNGLKGNTFNSWVECDGMALPIYGTETSADQHSIVGWIPVEQGKPFVVHWYRVKPAPTSKHKPCDMSAELVVDGRRLPYERHMLAAEKFWQSEFKFEGFESDSGKFYHEFIFSKLELTDDESMEGHCPQELGIIQLDMWRVNSFNVNPIYEDEGSTDSDSDWGSDSDSGSEWVPSDEDEDEDEDDSVPKFIQAVHERDAKVKSAEHRIRPGKVVVYENRQANKTRVSITERQPVYTFKFLYRSMDVLIAKGIAPPRQSEASAPHDGRLDASRTPQAAERPPSISSLAQPHQHTQDDGRTPEETVVVGPKLEDKDEPLLFPDDADVRQTRPLKFEDNDEPLLFPDSDDDEDDVHQTRPLKLEDNETRRQWPLCNKPTIEETVKTEIELSIDDQIALAEAENEKIKNNIRSQKFARLKELQHERVRLKREESQLFDNTRPAKRAKIIDLTLDSE</sequence>
<feature type="domain" description="DUF7918" evidence="3">
    <location>
        <begin position="21"/>
        <end position="158"/>
    </location>
</feature>
<keyword evidence="1" id="KW-0175">Coiled coil</keyword>